<dbReference type="Proteomes" id="UP000789831">
    <property type="component" value="Unassembled WGS sequence"/>
</dbReference>
<feature type="non-terminal residue" evidence="1">
    <location>
        <position position="98"/>
    </location>
</feature>
<name>A0A9N9D9I2_9GLOM</name>
<gene>
    <name evidence="1" type="ORF">AGERDE_LOCUS10614</name>
</gene>
<accession>A0A9N9D9I2</accession>
<dbReference type="AlphaFoldDB" id="A0A9N9D9I2"/>
<keyword evidence="2" id="KW-1185">Reference proteome</keyword>
<organism evidence="1 2">
    <name type="scientific">Ambispora gerdemannii</name>
    <dbReference type="NCBI Taxonomy" id="144530"/>
    <lineage>
        <taxon>Eukaryota</taxon>
        <taxon>Fungi</taxon>
        <taxon>Fungi incertae sedis</taxon>
        <taxon>Mucoromycota</taxon>
        <taxon>Glomeromycotina</taxon>
        <taxon>Glomeromycetes</taxon>
        <taxon>Archaeosporales</taxon>
        <taxon>Ambisporaceae</taxon>
        <taxon>Ambispora</taxon>
    </lineage>
</organism>
<proteinExistence type="predicted"/>
<dbReference type="EMBL" id="CAJVPL010003449">
    <property type="protein sequence ID" value="CAG8632947.1"/>
    <property type="molecule type" value="Genomic_DNA"/>
</dbReference>
<protein>
    <submittedName>
        <fullName evidence="1">10601_t:CDS:1</fullName>
    </submittedName>
</protein>
<dbReference type="OrthoDB" id="2323657at2759"/>
<reference evidence="1" key="1">
    <citation type="submission" date="2021-06" db="EMBL/GenBank/DDBJ databases">
        <authorList>
            <person name="Kallberg Y."/>
            <person name="Tangrot J."/>
            <person name="Rosling A."/>
        </authorList>
    </citation>
    <scope>NUCLEOTIDE SEQUENCE</scope>
    <source>
        <strain evidence="1">MT106</strain>
    </source>
</reference>
<comment type="caution">
    <text evidence="1">The sequence shown here is derived from an EMBL/GenBank/DDBJ whole genome shotgun (WGS) entry which is preliminary data.</text>
</comment>
<evidence type="ECO:0000313" key="2">
    <source>
        <dbReference type="Proteomes" id="UP000789831"/>
    </source>
</evidence>
<sequence>EKLDININPVLEAELRRDKISSDKSIRLFDLLLCLKDDIVTIQEKISIIGYTNQEMMKEADKNAKDISELDVEKLSELLSEVFELEVSELKVAEIFDL</sequence>
<evidence type="ECO:0000313" key="1">
    <source>
        <dbReference type="EMBL" id="CAG8632947.1"/>
    </source>
</evidence>